<dbReference type="Gene3D" id="3.40.50.1820">
    <property type="entry name" value="alpha/beta hydrolase"/>
    <property type="match status" value="1"/>
</dbReference>
<evidence type="ECO:0000256" key="1">
    <source>
        <dbReference type="ARBA" id="ARBA00011079"/>
    </source>
</evidence>
<comment type="similarity">
    <text evidence="1">Belongs to the peptidase S28 family.</text>
</comment>
<evidence type="ECO:0000256" key="4">
    <source>
        <dbReference type="ARBA" id="ARBA00022801"/>
    </source>
</evidence>
<evidence type="ECO:0000313" key="7">
    <source>
        <dbReference type="EMBL" id="VVD02761.1"/>
    </source>
</evidence>
<dbReference type="EMBL" id="FZQP02006332">
    <property type="protein sequence ID" value="VVD02761.1"/>
    <property type="molecule type" value="Genomic_DNA"/>
</dbReference>
<dbReference type="GO" id="GO:0006508">
    <property type="term" value="P:proteolysis"/>
    <property type="evidence" value="ECO:0007669"/>
    <property type="project" value="UniProtKB-KW"/>
</dbReference>
<dbReference type="GO" id="GO:0070008">
    <property type="term" value="F:serine-type exopeptidase activity"/>
    <property type="evidence" value="ECO:0007669"/>
    <property type="project" value="InterPro"/>
</dbReference>
<keyword evidence="3 6" id="KW-0732">Signal</keyword>
<gene>
    <name evidence="7" type="ORF">LSINAPIS_LOCUS12912</name>
</gene>
<evidence type="ECO:0000256" key="6">
    <source>
        <dbReference type="SAM" id="SignalP"/>
    </source>
</evidence>
<protein>
    <recommendedName>
        <fullName evidence="9">Serine protease K12H4.7</fullName>
    </recommendedName>
</protein>
<dbReference type="FunFam" id="1.20.120.980:FF:000003">
    <property type="entry name" value="Serine protease 16"/>
    <property type="match status" value="1"/>
</dbReference>
<evidence type="ECO:0000313" key="8">
    <source>
        <dbReference type="Proteomes" id="UP000324832"/>
    </source>
</evidence>
<dbReference type="Proteomes" id="UP000324832">
    <property type="component" value="Unassembled WGS sequence"/>
</dbReference>
<sequence length="491" mass="56215">MYLSFKICIILTFGVTVECGKHFRLGRSSGGILKAAAEPVRHNAPAKWFNQKLDHFTPTDMRTWKQRYFVNDSFYDSKHGHIFLMVGGEGEANPLWIINGTWIDYAEQFRALCIMLEHRYYGASHPTSDLSVKNLQYLSSHQALADVANFIKAINEEYKLDSNRVKWIAFGGSYPGSLAAWLRVKFPHLVYASVSSSGPLQAKLNFNEYFQVVEQSLNAKTSSDDCVNSVKMAHKELEALMEKSTSIVEKNFRVCVPFSKANSYDVKNFYSNIADYFAELVQYNEDNRLSVKPAYKNITINSVCDMFTQSNEKPYKALVKLNDLMLEKNNETCLEYSYSNMIKELRNTTFGNEGGRQWMYQTCTEFGFYQTSSSETEMFGDYFPLDFFVKQCEDIFGPKFNEKFISSGIEWSNIDYGSKDIRATRVVFVHGSIDPWHALGITSSMSSDTPAIFINGTAHCADMYPRRDEDSEELTQARLQIQTHLETWLNV</sequence>
<evidence type="ECO:0008006" key="9">
    <source>
        <dbReference type="Google" id="ProtNLM"/>
    </source>
</evidence>
<dbReference type="PANTHER" id="PTHR11010:SF117">
    <property type="entry name" value="SERINE PROTEASE 16"/>
    <property type="match status" value="1"/>
</dbReference>
<feature type="signal peptide" evidence="6">
    <location>
        <begin position="1"/>
        <end position="19"/>
    </location>
</feature>
<dbReference type="InterPro" id="IPR029058">
    <property type="entry name" value="AB_hydrolase_fold"/>
</dbReference>
<feature type="chain" id="PRO_5022967310" description="Serine protease K12H4.7" evidence="6">
    <location>
        <begin position="20"/>
        <end position="491"/>
    </location>
</feature>
<keyword evidence="5" id="KW-0325">Glycoprotein</keyword>
<evidence type="ECO:0000256" key="2">
    <source>
        <dbReference type="ARBA" id="ARBA00022670"/>
    </source>
</evidence>
<dbReference type="PANTHER" id="PTHR11010">
    <property type="entry name" value="PROTEASE S28 PRO-X CARBOXYPEPTIDASE-RELATED"/>
    <property type="match status" value="1"/>
</dbReference>
<dbReference type="Gene3D" id="1.20.120.980">
    <property type="entry name" value="Serine carboxypeptidase S28, SKS domain"/>
    <property type="match status" value="1"/>
</dbReference>
<organism evidence="7 8">
    <name type="scientific">Leptidea sinapis</name>
    <dbReference type="NCBI Taxonomy" id="189913"/>
    <lineage>
        <taxon>Eukaryota</taxon>
        <taxon>Metazoa</taxon>
        <taxon>Ecdysozoa</taxon>
        <taxon>Arthropoda</taxon>
        <taxon>Hexapoda</taxon>
        <taxon>Insecta</taxon>
        <taxon>Pterygota</taxon>
        <taxon>Neoptera</taxon>
        <taxon>Endopterygota</taxon>
        <taxon>Lepidoptera</taxon>
        <taxon>Glossata</taxon>
        <taxon>Ditrysia</taxon>
        <taxon>Papilionoidea</taxon>
        <taxon>Pieridae</taxon>
        <taxon>Dismorphiinae</taxon>
        <taxon>Leptidea</taxon>
    </lineage>
</organism>
<evidence type="ECO:0000256" key="5">
    <source>
        <dbReference type="ARBA" id="ARBA00023180"/>
    </source>
</evidence>
<dbReference type="Pfam" id="PF05577">
    <property type="entry name" value="Peptidase_S28"/>
    <property type="match status" value="1"/>
</dbReference>
<dbReference type="InterPro" id="IPR008758">
    <property type="entry name" value="Peptidase_S28"/>
</dbReference>
<proteinExistence type="inferred from homology"/>
<keyword evidence="8" id="KW-1185">Reference proteome</keyword>
<evidence type="ECO:0000256" key="3">
    <source>
        <dbReference type="ARBA" id="ARBA00022729"/>
    </source>
</evidence>
<keyword evidence="4" id="KW-0378">Hydrolase</keyword>
<dbReference type="InterPro" id="IPR042269">
    <property type="entry name" value="Ser_carbopepase_S28_SKS"/>
</dbReference>
<accession>A0A5E4QZW1</accession>
<dbReference type="AlphaFoldDB" id="A0A5E4QZW1"/>
<dbReference type="GO" id="GO:0008239">
    <property type="term" value="F:dipeptidyl-peptidase activity"/>
    <property type="evidence" value="ECO:0007669"/>
    <property type="project" value="TreeGrafter"/>
</dbReference>
<dbReference type="SUPFAM" id="SSF53474">
    <property type="entry name" value="alpha/beta-Hydrolases"/>
    <property type="match status" value="1"/>
</dbReference>
<name>A0A5E4QZW1_9NEOP</name>
<keyword evidence="2" id="KW-0645">Protease</keyword>
<reference evidence="7 8" key="1">
    <citation type="submission" date="2017-07" db="EMBL/GenBank/DDBJ databases">
        <authorList>
            <person name="Talla V."/>
            <person name="Backstrom N."/>
        </authorList>
    </citation>
    <scope>NUCLEOTIDE SEQUENCE [LARGE SCALE GENOMIC DNA]</scope>
</reference>